<evidence type="ECO:0000313" key="1">
    <source>
        <dbReference type="EMBL" id="QJE98972.1"/>
    </source>
</evidence>
<keyword evidence="2" id="KW-1185">Reference proteome</keyword>
<dbReference type="EMBL" id="CP051774">
    <property type="protein sequence ID" value="QJE98972.1"/>
    <property type="molecule type" value="Genomic_DNA"/>
</dbReference>
<dbReference type="AlphaFoldDB" id="A0A858RQ17"/>
<accession>A0A858RQ17</accession>
<proteinExistence type="predicted"/>
<dbReference type="RefSeq" id="WP_169457458.1">
    <property type="nucleotide sequence ID" value="NZ_CP051774.1"/>
</dbReference>
<organism evidence="1 2">
    <name type="scientific">Luteolibacter luteus</name>
    <dbReference type="NCBI Taxonomy" id="2728835"/>
    <lineage>
        <taxon>Bacteria</taxon>
        <taxon>Pseudomonadati</taxon>
        <taxon>Verrucomicrobiota</taxon>
        <taxon>Verrucomicrobiia</taxon>
        <taxon>Verrucomicrobiales</taxon>
        <taxon>Verrucomicrobiaceae</taxon>
        <taxon>Luteolibacter</taxon>
    </lineage>
</organism>
<name>A0A858RQ17_9BACT</name>
<dbReference type="KEGG" id="luo:HHL09_25400"/>
<dbReference type="Proteomes" id="UP000501812">
    <property type="component" value="Chromosome"/>
</dbReference>
<reference evidence="1 2" key="1">
    <citation type="submission" date="2020-04" db="EMBL/GenBank/DDBJ databases">
        <title>Luteolibacter sp. G-1-1-1 isolated from soil.</title>
        <authorList>
            <person name="Dahal R.H."/>
        </authorList>
    </citation>
    <scope>NUCLEOTIDE SEQUENCE [LARGE SCALE GENOMIC DNA]</scope>
    <source>
        <strain evidence="1 2">G-1-1-1</strain>
    </source>
</reference>
<gene>
    <name evidence="1" type="ORF">HHL09_25400</name>
</gene>
<evidence type="ECO:0000313" key="2">
    <source>
        <dbReference type="Proteomes" id="UP000501812"/>
    </source>
</evidence>
<sequence length="159" mass="17525">MIRCSPRGICSWVFLLDGDGHHAETRFSWIGEQGCIVIDGEPFEVRKVGFFRGQWEMVGASGLIVRAKKTSAFRRSFELSTPHGGLGLLKSVSLFGRSMDLSGTAADCVIAPVHAFTRRATIEGEIRDLRIVVFAFWLTALIWRRGSAANTNGNAVVLR</sequence>
<protein>
    <submittedName>
        <fullName evidence="1">Uncharacterized protein</fullName>
    </submittedName>
</protein>